<evidence type="ECO:0000256" key="1">
    <source>
        <dbReference type="SAM" id="MobiDB-lite"/>
    </source>
</evidence>
<accession>A0A8S1ARL3</accession>
<dbReference type="Proteomes" id="UP000494106">
    <property type="component" value="Unassembled WGS sequence"/>
</dbReference>
<comment type="caution">
    <text evidence="2">The sequence shown here is derived from an EMBL/GenBank/DDBJ whole genome shotgun (WGS) entry which is preliminary data.</text>
</comment>
<keyword evidence="3" id="KW-1185">Reference proteome</keyword>
<organism evidence="2 3">
    <name type="scientific">Arctia plantaginis</name>
    <name type="common">Wood tiger moth</name>
    <name type="synonym">Phalaena plantaginis</name>
    <dbReference type="NCBI Taxonomy" id="874455"/>
    <lineage>
        <taxon>Eukaryota</taxon>
        <taxon>Metazoa</taxon>
        <taxon>Ecdysozoa</taxon>
        <taxon>Arthropoda</taxon>
        <taxon>Hexapoda</taxon>
        <taxon>Insecta</taxon>
        <taxon>Pterygota</taxon>
        <taxon>Neoptera</taxon>
        <taxon>Endopterygota</taxon>
        <taxon>Lepidoptera</taxon>
        <taxon>Glossata</taxon>
        <taxon>Ditrysia</taxon>
        <taxon>Noctuoidea</taxon>
        <taxon>Erebidae</taxon>
        <taxon>Arctiinae</taxon>
        <taxon>Arctia</taxon>
    </lineage>
</organism>
<dbReference type="AlphaFoldDB" id="A0A8S1ARL3"/>
<feature type="region of interest" description="Disordered" evidence="1">
    <location>
        <begin position="224"/>
        <end position="268"/>
    </location>
</feature>
<protein>
    <submittedName>
        <fullName evidence="2">Uncharacterized protein</fullName>
    </submittedName>
</protein>
<gene>
    <name evidence="2" type="ORF">APLA_LOCUS12026</name>
</gene>
<reference evidence="2 3" key="1">
    <citation type="submission" date="2020-04" db="EMBL/GenBank/DDBJ databases">
        <authorList>
            <person name="Wallbank WR R."/>
            <person name="Pardo Diaz C."/>
            <person name="Kozak K."/>
            <person name="Martin S."/>
            <person name="Jiggins C."/>
            <person name="Moest M."/>
            <person name="Warren A I."/>
            <person name="Byers J.R.P. K."/>
            <person name="Montejo-Kovacevich G."/>
            <person name="Yen C E."/>
        </authorList>
    </citation>
    <scope>NUCLEOTIDE SEQUENCE [LARGE SCALE GENOMIC DNA]</scope>
</reference>
<evidence type="ECO:0000313" key="3">
    <source>
        <dbReference type="Proteomes" id="UP000494106"/>
    </source>
</evidence>
<sequence length="354" mass="40149">MIDRVIKAINYKIWNCDETGVSIVQKHAKVIATKNQKQVGKLTSAERGKNVTVLFAKSAGATIDTKRDVIFESPKREEMFSEILSDTFEEEIKENVNDEEKEYNTDISSDTEETKEEVKKDLREKRVKRKPMWLQDYDTESSFMCILNEPKTYNEAINSHGKGAPDGVGATCKRTADRLIASGTDISSIDDLAKALEKTCPNIKIFTVDDADISEKAAKLGSTEEDKPLINFTSQEHRRKPQETLQHSVPSSIKTKLHKDDSKPSTSGKKTFCNGDFVLVKLQDTKTEYRYIAMCTGVEEDDELKVIFCKICDETGKKFRINDDNISFITWDQVLKKLPSPNLKMRGQAYFLCI</sequence>
<dbReference type="EMBL" id="CADEBC010000537">
    <property type="protein sequence ID" value="CAB3249218.1"/>
    <property type="molecule type" value="Genomic_DNA"/>
</dbReference>
<evidence type="ECO:0000313" key="2">
    <source>
        <dbReference type="EMBL" id="CAB3249218.1"/>
    </source>
</evidence>
<proteinExistence type="predicted"/>
<feature type="region of interest" description="Disordered" evidence="1">
    <location>
        <begin position="97"/>
        <end position="116"/>
    </location>
</feature>
<name>A0A8S1ARL3_ARCPL</name>
<dbReference type="OrthoDB" id="6375801at2759"/>
<feature type="compositionally biased region" description="Polar residues" evidence="1">
    <location>
        <begin position="243"/>
        <end position="254"/>
    </location>
</feature>